<evidence type="ECO:0000256" key="12">
    <source>
        <dbReference type="SAM" id="MobiDB-lite"/>
    </source>
</evidence>
<keyword evidence="17" id="KW-1185">Reference proteome</keyword>
<evidence type="ECO:0000256" key="3">
    <source>
        <dbReference type="ARBA" id="ARBA00022553"/>
    </source>
</evidence>
<feature type="compositionally biased region" description="Low complexity" evidence="12">
    <location>
        <begin position="245"/>
        <end position="265"/>
    </location>
</feature>
<evidence type="ECO:0000256" key="8">
    <source>
        <dbReference type="ARBA" id="ARBA00022840"/>
    </source>
</evidence>
<dbReference type="InterPro" id="IPR044912">
    <property type="entry name" value="Egfr_JX_dom"/>
</dbReference>
<feature type="transmembrane region" description="Helical" evidence="13">
    <location>
        <begin position="278"/>
        <end position="302"/>
    </location>
</feature>
<feature type="chain" id="PRO_5016876495" description="receptor protein-tyrosine kinase" evidence="14">
    <location>
        <begin position="29"/>
        <end position="445"/>
    </location>
</feature>
<feature type="compositionally biased region" description="Polar residues" evidence="12">
    <location>
        <begin position="224"/>
        <end position="244"/>
    </location>
</feature>
<dbReference type="InterPro" id="IPR051694">
    <property type="entry name" value="Immunoregulatory_rcpt-like"/>
</dbReference>
<evidence type="ECO:0000256" key="13">
    <source>
        <dbReference type="SAM" id="Phobius"/>
    </source>
</evidence>
<organism evidence="16 17">
    <name type="scientific">Hypsizygus marmoreus</name>
    <name type="common">White beech mushroom</name>
    <name type="synonym">Agaricus marmoreus</name>
    <dbReference type="NCBI Taxonomy" id="39966"/>
    <lineage>
        <taxon>Eukaryota</taxon>
        <taxon>Fungi</taxon>
        <taxon>Dikarya</taxon>
        <taxon>Basidiomycota</taxon>
        <taxon>Agaricomycotina</taxon>
        <taxon>Agaricomycetes</taxon>
        <taxon>Agaricomycetidae</taxon>
        <taxon>Agaricales</taxon>
        <taxon>Tricholomatineae</taxon>
        <taxon>Lyophyllaceae</taxon>
        <taxon>Hypsizygus</taxon>
    </lineage>
</organism>
<feature type="signal peptide" evidence="14">
    <location>
        <begin position="1"/>
        <end position="28"/>
    </location>
</feature>
<keyword evidence="8" id="KW-0067">ATP-binding</keyword>
<keyword evidence="11" id="KW-0829">Tyrosine-protein kinase</keyword>
<comment type="caution">
    <text evidence="16">The sequence shown here is derived from an EMBL/GenBank/DDBJ whole genome shotgun (WGS) entry which is preliminary data.</text>
</comment>
<keyword evidence="6" id="KW-0547">Nucleotide-binding</keyword>
<dbReference type="GO" id="GO:0004714">
    <property type="term" value="F:transmembrane receptor protein tyrosine kinase activity"/>
    <property type="evidence" value="ECO:0007669"/>
    <property type="project" value="UniProtKB-EC"/>
</dbReference>
<dbReference type="Pfam" id="PF21314">
    <property type="entry name" value="TM_ErbB1"/>
    <property type="match status" value="1"/>
</dbReference>
<evidence type="ECO:0000256" key="4">
    <source>
        <dbReference type="ARBA" id="ARBA00022679"/>
    </source>
</evidence>
<evidence type="ECO:0000256" key="7">
    <source>
        <dbReference type="ARBA" id="ARBA00022777"/>
    </source>
</evidence>
<evidence type="ECO:0000256" key="6">
    <source>
        <dbReference type="ARBA" id="ARBA00022741"/>
    </source>
</evidence>
<keyword evidence="5 13" id="KW-0812">Transmembrane</keyword>
<feature type="region of interest" description="Disordered" evidence="12">
    <location>
        <begin position="307"/>
        <end position="445"/>
    </location>
</feature>
<dbReference type="InParanoid" id="A0A369KAB3"/>
<dbReference type="AlphaFoldDB" id="A0A369KAB3"/>
<evidence type="ECO:0000256" key="2">
    <source>
        <dbReference type="ARBA" id="ARBA00011902"/>
    </source>
</evidence>
<dbReference type="Proteomes" id="UP000076154">
    <property type="component" value="Unassembled WGS sequence"/>
</dbReference>
<keyword evidence="10 13" id="KW-0472">Membrane</keyword>
<keyword evidence="9 13" id="KW-1133">Transmembrane helix</keyword>
<keyword evidence="4" id="KW-0808">Transferase</keyword>
<dbReference type="PANTHER" id="PTHR15549">
    <property type="entry name" value="PAIRED IMMUNOGLOBULIN-LIKE TYPE 2 RECEPTOR"/>
    <property type="match status" value="1"/>
</dbReference>
<dbReference type="GO" id="GO:0071944">
    <property type="term" value="C:cell periphery"/>
    <property type="evidence" value="ECO:0007669"/>
    <property type="project" value="UniProtKB-ARBA"/>
</dbReference>
<dbReference type="STRING" id="39966.A0A369KAB3"/>
<evidence type="ECO:0000256" key="5">
    <source>
        <dbReference type="ARBA" id="ARBA00022692"/>
    </source>
</evidence>
<dbReference type="Gene3D" id="6.10.250.2930">
    <property type="match status" value="1"/>
</dbReference>
<dbReference type="EMBL" id="LUEZ02000013">
    <property type="protein sequence ID" value="RDB27856.1"/>
    <property type="molecule type" value="Genomic_DNA"/>
</dbReference>
<evidence type="ECO:0000313" key="17">
    <source>
        <dbReference type="Proteomes" id="UP000076154"/>
    </source>
</evidence>
<feature type="domain" description="Epidermal growth factor receptor-like transmembrane-juxtamembrane segment" evidence="15">
    <location>
        <begin position="281"/>
        <end position="312"/>
    </location>
</feature>
<evidence type="ECO:0000256" key="9">
    <source>
        <dbReference type="ARBA" id="ARBA00022989"/>
    </source>
</evidence>
<reference evidence="16" key="1">
    <citation type="submission" date="2018-04" db="EMBL/GenBank/DDBJ databases">
        <title>Whole genome sequencing of Hypsizygus marmoreus.</title>
        <authorList>
            <person name="Choi I.-G."/>
            <person name="Min B."/>
            <person name="Kim J.-G."/>
            <person name="Kim S."/>
            <person name="Oh Y.-L."/>
            <person name="Kong W.-S."/>
            <person name="Park H."/>
            <person name="Jeong J."/>
            <person name="Song E.-S."/>
        </authorList>
    </citation>
    <scope>NUCLEOTIDE SEQUENCE [LARGE SCALE GENOMIC DNA]</scope>
    <source>
        <strain evidence="16">51987-8</strain>
    </source>
</reference>
<dbReference type="OrthoDB" id="3267813at2759"/>
<dbReference type="EC" id="2.7.10.1" evidence="2"/>
<keyword evidence="7" id="KW-0418">Kinase</keyword>
<evidence type="ECO:0000256" key="10">
    <source>
        <dbReference type="ARBA" id="ARBA00023136"/>
    </source>
</evidence>
<feature type="compositionally biased region" description="Basic and acidic residues" evidence="12">
    <location>
        <begin position="309"/>
        <end position="318"/>
    </location>
</feature>
<evidence type="ECO:0000256" key="11">
    <source>
        <dbReference type="ARBA" id="ARBA00023137"/>
    </source>
</evidence>
<feature type="compositionally biased region" description="Low complexity" evidence="12">
    <location>
        <begin position="365"/>
        <end position="386"/>
    </location>
</feature>
<dbReference type="GO" id="GO:0005524">
    <property type="term" value="F:ATP binding"/>
    <property type="evidence" value="ECO:0007669"/>
    <property type="project" value="UniProtKB-KW"/>
</dbReference>
<protein>
    <recommendedName>
        <fullName evidence="2">receptor protein-tyrosine kinase</fullName>
        <ecNumber evidence="2">2.7.10.1</ecNumber>
    </recommendedName>
</protein>
<gene>
    <name evidence="16" type="ORF">Hypma_002304</name>
</gene>
<evidence type="ECO:0000313" key="16">
    <source>
        <dbReference type="EMBL" id="RDB27856.1"/>
    </source>
</evidence>
<feature type="region of interest" description="Disordered" evidence="12">
    <location>
        <begin position="223"/>
        <end position="267"/>
    </location>
</feature>
<name>A0A369KAB3_HYPMA</name>
<dbReference type="InterPro" id="IPR049328">
    <property type="entry name" value="TM_ErbB1"/>
</dbReference>
<keyword evidence="3" id="KW-0597">Phosphoprotein</keyword>
<sequence>MGTTFTTRVTPLSSALLTILTLPTLSAAYSWNFKNPAQQCQNLTIAVSGSDGKPPYRVLILPFGPSPLAQNIEARRIVDQPFSGNDTTVSFQLKYPANSQFVAVVSDATGFGSGGTSVAAEVTTSSDASCFDSTTNVAPDFVFSIEPPNQIVQCQATRIWWDKSKVQGTPNFLGLIPGGQSFAIPEGKITDIEAQGTGFSWTPSLRGGTTIIVVGGDERGNGTAGSTLATVSSGPNNDGSCLSDSSPSSTPGSPAGGTYPTSSTGSGVGGTGGGGINVGAIVGGVIGGVVFLVALFLILFFLRRRQQDKKKQKERPMDLIDEGDDAPDAPRSGSRANELPEYYHPEPFMVPDPTVTSTDGDTLDGRPTSGYTSTSRSGTPDLLGSVYGYGGGAPSSASGRKGPLRQMRPVNVIQHDDAGPSEPPPPADEEVETVELPPAYTNIKK</sequence>
<keyword evidence="14" id="KW-0732">Signal</keyword>
<dbReference type="GO" id="GO:0016020">
    <property type="term" value="C:membrane"/>
    <property type="evidence" value="ECO:0007669"/>
    <property type="project" value="UniProtKB-SubCell"/>
</dbReference>
<evidence type="ECO:0000256" key="1">
    <source>
        <dbReference type="ARBA" id="ARBA00004167"/>
    </source>
</evidence>
<dbReference type="PANTHER" id="PTHR15549:SF26">
    <property type="entry name" value="AXIAL BUDDING PATTERN PROTEIN 2-RELATED"/>
    <property type="match status" value="1"/>
</dbReference>
<evidence type="ECO:0000256" key="14">
    <source>
        <dbReference type="SAM" id="SignalP"/>
    </source>
</evidence>
<comment type="subcellular location">
    <subcellularLocation>
        <location evidence="1">Membrane</location>
        <topology evidence="1">Single-pass membrane protein</topology>
    </subcellularLocation>
</comment>
<evidence type="ECO:0000259" key="15">
    <source>
        <dbReference type="Pfam" id="PF21314"/>
    </source>
</evidence>
<proteinExistence type="predicted"/>
<accession>A0A369KAB3</accession>